<feature type="domain" description="Carboxylesterase type B" evidence="5">
    <location>
        <begin position="24"/>
        <end position="460"/>
    </location>
</feature>
<dbReference type="InterPro" id="IPR019826">
    <property type="entry name" value="Carboxylesterase_B_AS"/>
</dbReference>
<feature type="transmembrane region" description="Helical" evidence="3">
    <location>
        <begin position="582"/>
        <end position="602"/>
    </location>
</feature>
<sequence length="730" mass="80053">MPSMTKFISGCLTAALLSTDVLSAQVTLPYGTFVGLDNYTNDLGNALPNPLVAYLNIPYAAPPTGIRRFARPEPPLGTNGTVSSTEYGPICPQSGTSKIDEDCLSLAVFAPKGTTASDKLPVVIWIHGGAFNGGSKQAFSLASMVSNAPVKYIGVSINYRLGALGFLPSNLTYRANSLNLGLYDQHYAINWVQKYISLFGGDPRQVTLFGESAGATSVGYHLLHVNGTAPFQRVIMDSGGPTARAFPNWTYPLYQTQAEEFLNLTGCYRGENETATFACLRDLPVDTIKNASVSVFNKYDAAVTWPFQPVVDYQFIARPAHQSWESGQVNKVSILTGFNSDEGTGFVPRNINTTEQFQQFFKNLAPTISGPQLDTVANLYPAPNVPESPYANSPFSLQFSRIAAAYGDFAYIAQVQANAIYASKLNLPVWKYHFAYLTPGADPSLGVVHASELHCVIAGGVYTWGTCIIIAGVLCVLIARVWLLYLRKPWVLIVLLALGVLVSLFPILVILVGFRQDVHVHRNPAPDIIPGCLFGGLSKWSWIAYLGSTLYETLLFLLTVYKVYTVEYELPIINRLYRDGTYYFIVVLGANIFTMAGSRAHWISGSAIGSGFLGSIMSAMCSRMLLSTKSFEAERYKRIREQAMSISETIRVPRSRRNQNSNYWGIVEVDRTSLYIVNLKGRDSERGEEGIAIEDDNTQLTSLPVMYVPGGPGLRSGWVRRDSEGEIVVN</sequence>
<dbReference type="Gene3D" id="3.40.50.1820">
    <property type="entry name" value="alpha/beta hydrolase"/>
    <property type="match status" value="1"/>
</dbReference>
<keyword evidence="7" id="KW-1185">Reference proteome</keyword>
<evidence type="ECO:0000256" key="4">
    <source>
        <dbReference type="SAM" id="SignalP"/>
    </source>
</evidence>
<feature type="signal peptide" evidence="4">
    <location>
        <begin position="1"/>
        <end position="23"/>
    </location>
</feature>
<dbReference type="InterPro" id="IPR050654">
    <property type="entry name" value="AChE-related_enzymes"/>
</dbReference>
<dbReference type="ESTHER" id="9homo-a0a0k6fxt3">
    <property type="family name" value="Fungal_carboxylesterase_lipase"/>
</dbReference>
<dbReference type="EMBL" id="CYGV01001201">
    <property type="protein sequence ID" value="CUA70903.1"/>
    <property type="molecule type" value="Genomic_DNA"/>
</dbReference>
<keyword evidence="3" id="KW-1133">Transmembrane helix</keyword>
<keyword evidence="3" id="KW-0812">Transmembrane</keyword>
<feature type="transmembrane region" description="Helical" evidence="3">
    <location>
        <begin position="542"/>
        <end position="561"/>
    </location>
</feature>
<dbReference type="PROSITE" id="PS00122">
    <property type="entry name" value="CARBOXYLESTERASE_B_1"/>
    <property type="match status" value="1"/>
</dbReference>
<dbReference type="InterPro" id="IPR002018">
    <property type="entry name" value="CarbesteraseB"/>
</dbReference>
<evidence type="ECO:0000256" key="3">
    <source>
        <dbReference type="SAM" id="Phobius"/>
    </source>
</evidence>
<evidence type="ECO:0000256" key="2">
    <source>
        <dbReference type="ARBA" id="ARBA00022801"/>
    </source>
</evidence>
<feature type="transmembrane region" description="Helical" evidence="3">
    <location>
        <begin position="490"/>
        <end position="514"/>
    </location>
</feature>
<comment type="similarity">
    <text evidence="1">Belongs to the type-B carboxylesterase/lipase family.</text>
</comment>
<dbReference type="AlphaFoldDB" id="A0A0K6FXT3"/>
<dbReference type="Pfam" id="PF00135">
    <property type="entry name" value="COesterase"/>
    <property type="match status" value="1"/>
</dbReference>
<organism evidence="6 7">
    <name type="scientific">Rhizoctonia solani</name>
    <dbReference type="NCBI Taxonomy" id="456999"/>
    <lineage>
        <taxon>Eukaryota</taxon>
        <taxon>Fungi</taxon>
        <taxon>Dikarya</taxon>
        <taxon>Basidiomycota</taxon>
        <taxon>Agaricomycotina</taxon>
        <taxon>Agaricomycetes</taxon>
        <taxon>Cantharellales</taxon>
        <taxon>Ceratobasidiaceae</taxon>
        <taxon>Rhizoctonia</taxon>
    </lineage>
</organism>
<evidence type="ECO:0000256" key="1">
    <source>
        <dbReference type="ARBA" id="ARBA00005964"/>
    </source>
</evidence>
<dbReference type="SUPFAM" id="SSF53474">
    <property type="entry name" value="alpha/beta-Hydrolases"/>
    <property type="match status" value="1"/>
</dbReference>
<reference evidence="6 7" key="1">
    <citation type="submission" date="2015-07" db="EMBL/GenBank/DDBJ databases">
        <authorList>
            <person name="Noorani M."/>
        </authorList>
    </citation>
    <scope>NUCLEOTIDE SEQUENCE [LARGE SCALE GENOMIC DNA]</scope>
    <source>
        <strain evidence="6">BBA 69670</strain>
    </source>
</reference>
<dbReference type="InterPro" id="IPR029058">
    <property type="entry name" value="AB_hydrolase_fold"/>
</dbReference>
<feature type="transmembrane region" description="Helical" evidence="3">
    <location>
        <begin position="461"/>
        <end position="483"/>
    </location>
</feature>
<feature type="chain" id="PRO_5007253344" description="Carboxylesterase type B domain-containing protein" evidence="4">
    <location>
        <begin position="24"/>
        <end position="730"/>
    </location>
</feature>
<gene>
    <name evidence="6" type="ORF">RSOLAG22IIIB_04393</name>
</gene>
<keyword evidence="3" id="KW-0472">Membrane</keyword>
<dbReference type="Proteomes" id="UP000044841">
    <property type="component" value="Unassembled WGS sequence"/>
</dbReference>
<dbReference type="PANTHER" id="PTHR43918">
    <property type="entry name" value="ACETYLCHOLINESTERASE"/>
    <property type="match status" value="1"/>
</dbReference>
<evidence type="ECO:0000313" key="7">
    <source>
        <dbReference type="Proteomes" id="UP000044841"/>
    </source>
</evidence>
<accession>A0A0K6FXT3</accession>
<keyword evidence="4" id="KW-0732">Signal</keyword>
<evidence type="ECO:0000313" key="6">
    <source>
        <dbReference type="EMBL" id="CUA70903.1"/>
    </source>
</evidence>
<evidence type="ECO:0000259" key="5">
    <source>
        <dbReference type="Pfam" id="PF00135"/>
    </source>
</evidence>
<protein>
    <recommendedName>
        <fullName evidence="5">Carboxylesterase type B domain-containing protein</fullName>
    </recommendedName>
</protein>
<proteinExistence type="inferred from homology"/>
<name>A0A0K6FXT3_9AGAM</name>
<keyword evidence="2" id="KW-0378">Hydrolase</keyword>
<dbReference type="PANTHER" id="PTHR43918:SF4">
    <property type="entry name" value="CARBOXYLIC ESTER HYDROLASE"/>
    <property type="match status" value="1"/>
</dbReference>
<dbReference type="GO" id="GO:0052689">
    <property type="term" value="F:carboxylic ester hydrolase activity"/>
    <property type="evidence" value="ECO:0007669"/>
    <property type="project" value="TreeGrafter"/>
</dbReference>